<protein>
    <submittedName>
        <fullName evidence="2">Hypp7901 protein</fullName>
    </submittedName>
</protein>
<dbReference type="Gene3D" id="2.60.40.10">
    <property type="entry name" value="Immunoglobulins"/>
    <property type="match status" value="1"/>
</dbReference>
<reference evidence="2" key="1">
    <citation type="submission" date="2022-01" db="EMBL/GenBank/DDBJ databases">
        <authorList>
            <person name="Braso-Vives M."/>
        </authorList>
    </citation>
    <scope>NUCLEOTIDE SEQUENCE</scope>
</reference>
<dbReference type="InterPro" id="IPR013783">
    <property type="entry name" value="Ig-like_fold"/>
</dbReference>
<dbReference type="SUPFAM" id="SSF48726">
    <property type="entry name" value="Immunoglobulin"/>
    <property type="match status" value="1"/>
</dbReference>
<evidence type="ECO:0000256" key="1">
    <source>
        <dbReference type="SAM" id="Phobius"/>
    </source>
</evidence>
<sequence length="424" mass="46978">MDTQVYFTRDRRPHLPYNDVKTGVAVVEIVRFEMYFRLAGMGKAQHIYGRSWQSWERGTDPPSARMRNHISRHSRENQSGILLSDFGGDFSKKQRFGGEIVIMVDTTYLAAVVVLVLGISVEQGVAVTTERRTISEGQPVEFPCDLLYDSEKDFYWVKVKVEPHVLKVILKRNADSPFDEFELIGQYKNRTDISLTGPNSTTLRLTVRREDEAINGVYIECQLQQPQGDLRKTRYELVVTYPPDPPTDLTLSRTPEDLTASCTAGQSYRGSQRVCIEYLQHGTSTWKDGPCYSAVEDGRTLQFEVNDLDSTQSYNVCCIASDAYGEKSTCQNTGPLKSTGLSVGEIAAICTCVAVVVLILLVVGIVCCCRKYKGNGEGCKIPCPCPCGKGGDEHDQQEGAEMQENPVQVAGQGNNLLNAAPTGK</sequence>
<keyword evidence="1" id="KW-1133">Transmembrane helix</keyword>
<keyword evidence="1" id="KW-0812">Transmembrane</keyword>
<dbReference type="AlphaFoldDB" id="A0A8J9Z462"/>
<dbReference type="InterPro" id="IPR036179">
    <property type="entry name" value="Ig-like_dom_sf"/>
</dbReference>
<proteinExistence type="predicted"/>
<dbReference type="EMBL" id="OV696701">
    <property type="protein sequence ID" value="CAH1247378.1"/>
    <property type="molecule type" value="Genomic_DNA"/>
</dbReference>
<keyword evidence="1" id="KW-0472">Membrane</keyword>
<gene>
    <name evidence="2" type="primary">Hypp7901</name>
    <name evidence="2" type="ORF">BLAG_LOCUS9061</name>
</gene>
<feature type="transmembrane region" description="Helical" evidence="1">
    <location>
        <begin position="346"/>
        <end position="368"/>
    </location>
</feature>
<name>A0A8J9Z462_BRALA</name>
<organism evidence="2 3">
    <name type="scientific">Branchiostoma lanceolatum</name>
    <name type="common">Common lancelet</name>
    <name type="synonym">Amphioxus lanceolatum</name>
    <dbReference type="NCBI Taxonomy" id="7740"/>
    <lineage>
        <taxon>Eukaryota</taxon>
        <taxon>Metazoa</taxon>
        <taxon>Chordata</taxon>
        <taxon>Cephalochordata</taxon>
        <taxon>Leptocardii</taxon>
        <taxon>Amphioxiformes</taxon>
        <taxon>Branchiostomatidae</taxon>
        <taxon>Branchiostoma</taxon>
    </lineage>
</organism>
<keyword evidence="3" id="KW-1185">Reference proteome</keyword>
<accession>A0A8J9Z462</accession>
<dbReference type="Proteomes" id="UP000838412">
    <property type="component" value="Chromosome 16"/>
</dbReference>
<evidence type="ECO:0000313" key="2">
    <source>
        <dbReference type="EMBL" id="CAH1247378.1"/>
    </source>
</evidence>
<evidence type="ECO:0000313" key="3">
    <source>
        <dbReference type="Proteomes" id="UP000838412"/>
    </source>
</evidence>